<evidence type="ECO:0000313" key="3">
    <source>
        <dbReference type="Proteomes" id="UP000637578"/>
    </source>
</evidence>
<comment type="caution">
    <text evidence="2">The sequence shown here is derived from an EMBL/GenBank/DDBJ whole genome shotgun (WGS) entry which is preliminary data.</text>
</comment>
<gene>
    <name evidence="2" type="ORF">GCM10012275_58470</name>
</gene>
<dbReference type="EMBL" id="BMMK01000047">
    <property type="protein sequence ID" value="GGM80207.1"/>
    <property type="molecule type" value="Genomic_DNA"/>
</dbReference>
<evidence type="ECO:0000256" key="1">
    <source>
        <dbReference type="SAM" id="MobiDB-lite"/>
    </source>
</evidence>
<reference evidence="2" key="1">
    <citation type="journal article" date="2014" name="Int. J. Syst. Evol. Microbiol.">
        <title>Complete genome sequence of Corynebacterium casei LMG S-19264T (=DSM 44701T), isolated from a smear-ripened cheese.</title>
        <authorList>
            <consortium name="US DOE Joint Genome Institute (JGI-PGF)"/>
            <person name="Walter F."/>
            <person name="Albersmeier A."/>
            <person name="Kalinowski J."/>
            <person name="Ruckert C."/>
        </authorList>
    </citation>
    <scope>NUCLEOTIDE SEQUENCE</scope>
    <source>
        <strain evidence="2">CGMCC 4.5737</strain>
    </source>
</reference>
<feature type="compositionally biased region" description="Basic and acidic residues" evidence="1">
    <location>
        <begin position="80"/>
        <end position="100"/>
    </location>
</feature>
<name>A0A8J3FXJ3_9PSEU</name>
<sequence length="100" mass="10978">MLLRDASMIRPDAVEILFALLTFRLLIAKDVENGQQPAARNLSASWGIRCYRPSVTENGRTTAGSKAPSRRWFAASSPRCRSDEVGGELDRGDARAGKSR</sequence>
<accession>A0A8J3FXJ3</accession>
<evidence type="ECO:0000313" key="2">
    <source>
        <dbReference type="EMBL" id="GGM80207.1"/>
    </source>
</evidence>
<keyword evidence="3" id="KW-1185">Reference proteome</keyword>
<organism evidence="2 3">
    <name type="scientific">Longimycelium tulufanense</name>
    <dbReference type="NCBI Taxonomy" id="907463"/>
    <lineage>
        <taxon>Bacteria</taxon>
        <taxon>Bacillati</taxon>
        <taxon>Actinomycetota</taxon>
        <taxon>Actinomycetes</taxon>
        <taxon>Pseudonocardiales</taxon>
        <taxon>Pseudonocardiaceae</taxon>
        <taxon>Longimycelium</taxon>
    </lineage>
</organism>
<reference evidence="2" key="2">
    <citation type="submission" date="2020-09" db="EMBL/GenBank/DDBJ databases">
        <authorList>
            <person name="Sun Q."/>
            <person name="Zhou Y."/>
        </authorList>
    </citation>
    <scope>NUCLEOTIDE SEQUENCE</scope>
    <source>
        <strain evidence="2">CGMCC 4.5737</strain>
    </source>
</reference>
<dbReference type="AlphaFoldDB" id="A0A8J3FXJ3"/>
<proteinExistence type="predicted"/>
<protein>
    <submittedName>
        <fullName evidence="2">Uncharacterized protein</fullName>
    </submittedName>
</protein>
<feature type="region of interest" description="Disordered" evidence="1">
    <location>
        <begin position="57"/>
        <end position="100"/>
    </location>
</feature>
<dbReference type="Proteomes" id="UP000637578">
    <property type="component" value="Unassembled WGS sequence"/>
</dbReference>